<protein>
    <recommendedName>
        <fullName evidence="6">Tetratricopeptide repeat protein</fullName>
    </recommendedName>
</protein>
<evidence type="ECO:0000313" key="4">
    <source>
        <dbReference type="EMBL" id="QED29684.1"/>
    </source>
</evidence>
<dbReference type="RefSeq" id="WP_146962917.1">
    <property type="nucleotide sequence ID" value="NZ_CP042467.1"/>
</dbReference>
<dbReference type="InterPro" id="IPR011990">
    <property type="entry name" value="TPR-like_helical_dom_sf"/>
</dbReference>
<dbReference type="InterPro" id="IPR019734">
    <property type="entry name" value="TPR_rpt"/>
</dbReference>
<evidence type="ECO:0000256" key="1">
    <source>
        <dbReference type="PROSITE-ProRule" id="PRU00339"/>
    </source>
</evidence>
<evidence type="ECO:0000313" key="5">
    <source>
        <dbReference type="Proteomes" id="UP000321595"/>
    </source>
</evidence>
<name>A0A5B8XW84_9DELT</name>
<sequence length="537" mass="61284">MTTQLNKKFFRSLKFAIVGCVALTSPALMAQGMSFGEDEVEAVTEMSPMGKVLEEGKALYNEEKFEEASLTFWKVIQDTDVAAEAFKPEAKYELGKTLFKLKLYHSALQIFGQIVDEGPSNPYFLPTLRGLVLLTDEVPEDPLLMQRLAAYAEFFPNEVPERYRDRFAYLVGRHMYNELDIDEALRILGMVSTRSPDYAKARYISGVAHVANYEAAEAVDAFKEVLRFLVAKEEAGTLNEEEAQLLDMTNLGMARVFYSTGGYDTSLKYYGRISRTSAQWPTALFESSWAYFQMDLYNKALGNLLTINAPFFDTAYFPEGMILTAVLYFYNCKYDRVRYVLEGFDEQYVPIKAEIDSVVAKYSDDTEAMYKWLLDQRQGATENYELVRVVNSALNDQQVQRKVKLIEAISEEKAALSEKSQTWKSSPLARALDTDLEVSAGFARSDAGMIAQQRLERASRELENLVLEQKKIQFEVARAEKGEIEADLRASMVVDRDVTDKPSVDVSDEEMYWTFDGEYWRDELGFYVFDVNSECKR</sequence>
<evidence type="ECO:0008006" key="6">
    <source>
        <dbReference type="Google" id="ProtNLM"/>
    </source>
</evidence>
<keyword evidence="2" id="KW-0175">Coiled coil</keyword>
<dbReference type="Proteomes" id="UP000321595">
    <property type="component" value="Chromosome"/>
</dbReference>
<feature type="chain" id="PRO_5022786744" description="Tetratricopeptide repeat protein" evidence="3">
    <location>
        <begin position="31"/>
        <end position="537"/>
    </location>
</feature>
<dbReference type="EMBL" id="CP042467">
    <property type="protein sequence ID" value="QED29684.1"/>
    <property type="molecule type" value="Genomic_DNA"/>
</dbReference>
<evidence type="ECO:0000256" key="2">
    <source>
        <dbReference type="SAM" id="Coils"/>
    </source>
</evidence>
<feature type="coiled-coil region" evidence="2">
    <location>
        <begin position="448"/>
        <end position="475"/>
    </location>
</feature>
<dbReference type="PROSITE" id="PS50005">
    <property type="entry name" value="TPR"/>
    <property type="match status" value="1"/>
</dbReference>
<dbReference type="OrthoDB" id="5482456at2"/>
<organism evidence="4 5">
    <name type="scientific">Microvenator marinus</name>
    <dbReference type="NCBI Taxonomy" id="2600177"/>
    <lineage>
        <taxon>Bacteria</taxon>
        <taxon>Deltaproteobacteria</taxon>
        <taxon>Bradymonadales</taxon>
        <taxon>Microvenatoraceae</taxon>
        <taxon>Microvenator</taxon>
    </lineage>
</organism>
<dbReference type="Gene3D" id="1.25.40.10">
    <property type="entry name" value="Tetratricopeptide repeat domain"/>
    <property type="match status" value="2"/>
</dbReference>
<feature type="repeat" description="TPR" evidence="1">
    <location>
        <begin position="88"/>
        <end position="121"/>
    </location>
</feature>
<feature type="signal peptide" evidence="3">
    <location>
        <begin position="1"/>
        <end position="30"/>
    </location>
</feature>
<evidence type="ECO:0000256" key="3">
    <source>
        <dbReference type="SAM" id="SignalP"/>
    </source>
</evidence>
<dbReference type="KEGG" id="bbae:FRD01_21075"/>
<keyword evidence="3" id="KW-0732">Signal</keyword>
<keyword evidence="1" id="KW-0802">TPR repeat</keyword>
<dbReference type="AlphaFoldDB" id="A0A5B8XW84"/>
<dbReference type="SUPFAM" id="SSF48452">
    <property type="entry name" value="TPR-like"/>
    <property type="match status" value="1"/>
</dbReference>
<proteinExistence type="predicted"/>
<reference evidence="4 5" key="1">
    <citation type="submission" date="2019-08" db="EMBL/GenBank/DDBJ databases">
        <authorList>
            <person name="Liang Q."/>
        </authorList>
    </citation>
    <scope>NUCLEOTIDE SEQUENCE [LARGE SCALE GENOMIC DNA]</scope>
    <source>
        <strain evidence="4 5">V1718</strain>
    </source>
</reference>
<accession>A0A5B8XW84</accession>
<gene>
    <name evidence="4" type="ORF">FRD01_21075</name>
</gene>
<keyword evidence="5" id="KW-1185">Reference proteome</keyword>